<protein>
    <submittedName>
        <fullName evidence="1">Uncharacterized protein</fullName>
    </submittedName>
</protein>
<comment type="caution">
    <text evidence="1">The sequence shown here is derived from an EMBL/GenBank/DDBJ whole genome shotgun (WGS) entry which is preliminary data.</text>
</comment>
<evidence type="ECO:0000313" key="2">
    <source>
        <dbReference type="Proteomes" id="UP000430670"/>
    </source>
</evidence>
<gene>
    <name evidence="1" type="ORF">GJ688_19195</name>
</gene>
<reference evidence="1 2" key="1">
    <citation type="submission" date="2019-11" db="EMBL/GenBank/DDBJ databases">
        <title>Whole-genome sequence of a the green, strictly anaerobic photosynthetic bacterium Heliobacillus mobilis DSM 6151.</title>
        <authorList>
            <person name="Kyndt J.A."/>
            <person name="Meyer T.E."/>
        </authorList>
    </citation>
    <scope>NUCLEOTIDE SEQUENCE [LARGE SCALE GENOMIC DNA]</scope>
    <source>
        <strain evidence="1 2">DSM 6151</strain>
    </source>
</reference>
<dbReference type="Proteomes" id="UP000430670">
    <property type="component" value="Unassembled WGS sequence"/>
</dbReference>
<dbReference type="EMBL" id="WNKU01000062">
    <property type="protein sequence ID" value="MTV51030.1"/>
    <property type="molecule type" value="Genomic_DNA"/>
</dbReference>
<proteinExistence type="predicted"/>
<dbReference type="AlphaFoldDB" id="A0A6I3SPP5"/>
<dbReference type="RefSeq" id="WP_155478111.1">
    <property type="nucleotide sequence ID" value="NZ_WNKU01000062.1"/>
</dbReference>
<accession>A0A6I3SPP5</accession>
<sequence length="297" mass="35557">MFLETVFEPSLIFIHESDWEDEYRRDQFLKTLISFCNVIDKYKFTKIYWNQELDAILWTDPVLPPWRINRDWKLKIIPTLYRTIKSNSIDLVFPDNLDICQVEPPLMLSIRKDISYIFLKIVHYLITQNKQIYLCLGNNNSTNNTYKFSCNCHDNSLLPININNADDWFHHLGVENVCWPNSMKDLDKLVFSIEFTAMHHIKKKICNKFSFSQEFIKIISKESIRKKEILFSITKRLVFNQYEAASDHGLQDESLNGNEKERRFRVNREHRIHYEYQADRTIFFTKYFGEGEHDSGL</sequence>
<name>A0A6I3SPP5_HELMO</name>
<evidence type="ECO:0000313" key="1">
    <source>
        <dbReference type="EMBL" id="MTV51030.1"/>
    </source>
</evidence>
<keyword evidence="2" id="KW-1185">Reference proteome</keyword>
<organism evidence="1 2">
    <name type="scientific">Heliobacterium mobile</name>
    <name type="common">Heliobacillus mobilis</name>
    <dbReference type="NCBI Taxonomy" id="28064"/>
    <lineage>
        <taxon>Bacteria</taxon>
        <taxon>Bacillati</taxon>
        <taxon>Bacillota</taxon>
        <taxon>Clostridia</taxon>
        <taxon>Eubacteriales</taxon>
        <taxon>Heliobacteriaceae</taxon>
        <taxon>Heliobacterium</taxon>
    </lineage>
</organism>
<dbReference type="OrthoDB" id="9553460at2"/>